<protein>
    <submittedName>
        <fullName evidence="1">Uncharacterized protein</fullName>
    </submittedName>
</protein>
<evidence type="ECO:0000313" key="1">
    <source>
        <dbReference type="EMBL" id="AGD92157.1"/>
    </source>
</evidence>
<proteinExistence type="predicted"/>
<sequence>MQLIPSNYSSNVSENIIGLNDILEKITKFFYLMALT</sequence>
<organism evidence="1 2">
    <name type="scientific">Megavirus lba</name>
    <dbReference type="NCBI Taxonomy" id="1235314"/>
    <lineage>
        <taxon>Viruses</taxon>
        <taxon>Varidnaviria</taxon>
        <taxon>Bamfordvirae</taxon>
        <taxon>Nucleocytoviricota</taxon>
        <taxon>Megaviricetes</taxon>
        <taxon>Imitervirales</taxon>
        <taxon>Mimiviridae</taxon>
        <taxon>Megamimivirinae</taxon>
        <taxon>Megavirus</taxon>
        <taxon>Megavirus chilense</taxon>
    </lineage>
</organism>
<reference evidence="1 2" key="1">
    <citation type="journal article" date="2013" name="Clin. Infect. Dis.">
        <title>First isolation of Mimivirus in a patient with pneumonia.</title>
        <authorList>
            <person name="Saadi H."/>
            <person name="Pagnier I."/>
            <person name="Colson P."/>
            <person name="Cherif J.K."/>
            <person name="Beji M."/>
            <person name="Boughalmi M."/>
            <person name="Azza S."/>
            <person name="Armstrong N."/>
            <person name="Robert C."/>
            <person name="Fournous G."/>
            <person name="La Scola B."/>
            <person name="Raoult D."/>
        </authorList>
    </citation>
    <scope>NUCLEOTIDE SEQUENCE [LARGE SCALE GENOMIC DNA]</scope>
    <source>
        <strain evidence="1">LBA111</strain>
    </source>
</reference>
<evidence type="ECO:0000313" key="2">
    <source>
        <dbReference type="Proteomes" id="UP000236749"/>
    </source>
</evidence>
<name>L7Y271_9VIRU</name>
<dbReference type="EMBL" id="JX885207">
    <property type="protein sequence ID" value="AGD92157.1"/>
    <property type="molecule type" value="Genomic_DNA"/>
</dbReference>
<gene>
    <name evidence="1" type="ORF">LBA_00237</name>
</gene>
<accession>L7Y271</accession>
<dbReference type="Proteomes" id="UP000236749">
    <property type="component" value="Segment"/>
</dbReference>